<dbReference type="GO" id="GO:0046872">
    <property type="term" value="F:metal ion binding"/>
    <property type="evidence" value="ECO:0007669"/>
    <property type="project" value="UniProtKB-KW"/>
</dbReference>
<dbReference type="CDD" id="cd11377">
    <property type="entry name" value="Pro-peptidase_S53"/>
    <property type="match status" value="1"/>
</dbReference>
<dbReference type="InterPro" id="IPR036852">
    <property type="entry name" value="Peptidase_S8/S53_dom_sf"/>
</dbReference>
<dbReference type="SUPFAM" id="SSF54897">
    <property type="entry name" value="Protease propeptides/inhibitors"/>
    <property type="match status" value="1"/>
</dbReference>
<dbReference type="InterPro" id="IPR030400">
    <property type="entry name" value="Sedolisin_dom"/>
</dbReference>
<accession>A0A8F5C292</accession>
<dbReference type="CDD" id="cd04056">
    <property type="entry name" value="Peptidases_S53"/>
    <property type="match status" value="1"/>
</dbReference>
<dbReference type="PROSITE" id="PS00138">
    <property type="entry name" value="SUBTILASE_SER"/>
    <property type="match status" value="1"/>
</dbReference>
<dbReference type="InterPro" id="IPR050819">
    <property type="entry name" value="Tripeptidyl-peptidase_I"/>
</dbReference>
<protein>
    <submittedName>
        <fullName evidence="9">Peptidase</fullName>
    </submittedName>
</protein>
<dbReference type="EMBL" id="CP077713">
    <property type="protein sequence ID" value="QXJ35757.1"/>
    <property type="molecule type" value="Genomic_DNA"/>
</dbReference>
<dbReference type="InterPro" id="IPR023828">
    <property type="entry name" value="Peptidase_S8_Ser-AS"/>
</dbReference>
<evidence type="ECO:0000256" key="1">
    <source>
        <dbReference type="ARBA" id="ARBA00001913"/>
    </source>
</evidence>
<gene>
    <name evidence="9" type="ORF">J5U22_02304</name>
</gene>
<evidence type="ECO:0000313" key="9">
    <source>
        <dbReference type="EMBL" id="QXJ35757.1"/>
    </source>
</evidence>
<organism evidence="9 10">
    <name type="scientific">Saccharolobus shibatae</name>
    <dbReference type="NCBI Taxonomy" id="2286"/>
    <lineage>
        <taxon>Archaea</taxon>
        <taxon>Thermoproteota</taxon>
        <taxon>Thermoprotei</taxon>
        <taxon>Sulfolobales</taxon>
        <taxon>Sulfolobaceae</taxon>
        <taxon>Saccharolobus</taxon>
    </lineage>
</organism>
<keyword evidence="5" id="KW-0720">Serine protease</keyword>
<keyword evidence="6" id="KW-0106">Calcium</keyword>
<dbReference type="PANTHER" id="PTHR14218:SF15">
    <property type="entry name" value="TRIPEPTIDYL-PEPTIDASE 1"/>
    <property type="match status" value="1"/>
</dbReference>
<keyword evidence="7" id="KW-0865">Zymogen</keyword>
<name>A0A8F5C292_9CREN</name>
<keyword evidence="10" id="KW-1185">Reference proteome</keyword>
<comment type="cofactor">
    <cofactor evidence="1">
        <name>Ca(2+)</name>
        <dbReference type="ChEBI" id="CHEBI:29108"/>
    </cofactor>
</comment>
<dbReference type="GO" id="GO:0006508">
    <property type="term" value="P:proteolysis"/>
    <property type="evidence" value="ECO:0007669"/>
    <property type="project" value="UniProtKB-KW"/>
</dbReference>
<evidence type="ECO:0000256" key="7">
    <source>
        <dbReference type="ARBA" id="ARBA00023145"/>
    </source>
</evidence>
<dbReference type="InterPro" id="IPR015366">
    <property type="entry name" value="S53_propep"/>
</dbReference>
<evidence type="ECO:0000256" key="5">
    <source>
        <dbReference type="ARBA" id="ARBA00022825"/>
    </source>
</evidence>
<dbReference type="AlphaFoldDB" id="A0A8F5C292"/>
<dbReference type="SUPFAM" id="SSF52743">
    <property type="entry name" value="Subtilisin-like"/>
    <property type="match status" value="1"/>
</dbReference>
<evidence type="ECO:0000313" key="10">
    <source>
        <dbReference type="Proteomes" id="UP000694036"/>
    </source>
</evidence>
<dbReference type="GO" id="GO:0004252">
    <property type="term" value="F:serine-type endopeptidase activity"/>
    <property type="evidence" value="ECO:0007669"/>
    <property type="project" value="InterPro"/>
</dbReference>
<proteinExistence type="predicted"/>
<dbReference type="PANTHER" id="PTHR14218">
    <property type="entry name" value="PROTEASE S8 TRIPEPTIDYL PEPTIDASE I CLN2"/>
    <property type="match status" value="1"/>
</dbReference>
<evidence type="ECO:0000259" key="8">
    <source>
        <dbReference type="SMART" id="SM00944"/>
    </source>
</evidence>
<dbReference type="Proteomes" id="UP000694036">
    <property type="component" value="Chromosome"/>
</dbReference>
<evidence type="ECO:0000256" key="6">
    <source>
        <dbReference type="ARBA" id="ARBA00022837"/>
    </source>
</evidence>
<evidence type="ECO:0000256" key="2">
    <source>
        <dbReference type="ARBA" id="ARBA00022670"/>
    </source>
</evidence>
<sequence length="617" mass="68637">MNKVYIKWYRKHIMESGNVILKRLMLLLILVLSTMTFLATIAQSQEQYYYIQTSSPQYSIVPGSVFVEPLNSSQTLYIAVLLNFTNLPSLQSYLNEIYLSASQFHHWLTPSQFREYYYPSESYVNSLIKYLKSHNLQFLGNYGLILVFNGTVGNIERAFNTYINVYYYPFKNLYWFGLLGIEDIGPFYYYSNNVTPSLPYNVGKYVIGVVGIDSVDPKVISVVTQAWHLDMVKAQSGLVSKAIISPITIGQYFNFTLAYAHGYNGNGSNIAIEGVPESFINVSDIYLFWQFYGIPRTGHLNVIYFGNVTTGGQSGENELDAEWSGAFAPAADVTIVFSNGYVGGPQLVGNLLNYYYEYYYMVNYINPNVISISVTVPESFLAAYYPAMLYMIHNIMMQAAAEGISVLAASGDWGFESDHPPPNFHIGTYNTIWYPESDPYVTSVGGIFLNASSNGSIVEISGWDYSTGGNSVVYPAQSYEITSLIPFTPTVVRTYPDIAFVSAGGYNIPEFGFGLPLVFNGQLFVWYGTSGAAPMTAAMVALAGTRLGALNFAFYHISYQGIIESPLGNFVGKVAWIPITSGNNPFPAHYGWNYVTGPGTYNAYAMVYDLLLYSGLI</sequence>
<keyword evidence="4" id="KW-0378">Hydrolase</keyword>
<dbReference type="Pfam" id="PF09286">
    <property type="entry name" value="Pro-kuma_activ"/>
    <property type="match status" value="1"/>
</dbReference>
<feature type="domain" description="Peptidase S53 activation" evidence="8">
    <location>
        <begin position="61"/>
        <end position="215"/>
    </location>
</feature>
<dbReference type="GO" id="GO:0008240">
    <property type="term" value="F:tripeptidyl-peptidase activity"/>
    <property type="evidence" value="ECO:0007669"/>
    <property type="project" value="TreeGrafter"/>
</dbReference>
<dbReference type="SMART" id="SM00944">
    <property type="entry name" value="Pro-kuma_activ"/>
    <property type="match status" value="1"/>
</dbReference>
<dbReference type="Gene3D" id="3.40.50.200">
    <property type="entry name" value="Peptidase S8/S53 domain"/>
    <property type="match status" value="1"/>
</dbReference>
<evidence type="ECO:0000256" key="3">
    <source>
        <dbReference type="ARBA" id="ARBA00022723"/>
    </source>
</evidence>
<evidence type="ECO:0000256" key="4">
    <source>
        <dbReference type="ARBA" id="ARBA00022801"/>
    </source>
</evidence>
<keyword evidence="2" id="KW-0645">Protease</keyword>
<reference evidence="9 10" key="1">
    <citation type="journal article" date="2021" name="Environ. Microbiol.">
        <title>New insights into the diversity and evolution of the archaeal mobilome from three complete genomes of Saccharolobus shibatae.</title>
        <authorList>
            <person name="Medvedeva S."/>
            <person name="Brandt D."/>
            <person name="Cvirkaite-Krupovic V."/>
            <person name="Liu Y."/>
            <person name="Severinov K."/>
            <person name="Ishino S."/>
            <person name="Ishino Y."/>
            <person name="Prangishvili D."/>
            <person name="Kalinowski J."/>
            <person name="Krupovic M."/>
        </authorList>
    </citation>
    <scope>NUCLEOTIDE SEQUENCE [LARGE SCALE GENOMIC DNA]</scope>
    <source>
        <strain evidence="9 10">S38A</strain>
    </source>
</reference>
<keyword evidence="3" id="KW-0479">Metal-binding</keyword>